<dbReference type="OrthoDB" id="2603374at2759"/>
<dbReference type="EMBL" id="JAEVFJ010000001">
    <property type="protein sequence ID" value="KAH8108026.1"/>
    <property type="molecule type" value="Genomic_DNA"/>
</dbReference>
<evidence type="ECO:0000313" key="1">
    <source>
        <dbReference type="EMBL" id="KAH8108026.1"/>
    </source>
</evidence>
<comment type="caution">
    <text evidence="1">The sequence shown here is derived from an EMBL/GenBank/DDBJ whole genome shotgun (WGS) entry which is preliminary data.</text>
</comment>
<gene>
    <name evidence="1" type="ORF">BXZ70DRAFT_30738</name>
</gene>
<evidence type="ECO:0000313" key="2">
    <source>
        <dbReference type="Proteomes" id="UP000813824"/>
    </source>
</evidence>
<protein>
    <submittedName>
        <fullName evidence="1">Uncharacterized protein</fullName>
    </submittedName>
</protein>
<dbReference type="Proteomes" id="UP000813824">
    <property type="component" value="Unassembled WGS sequence"/>
</dbReference>
<organism evidence="1 2">
    <name type="scientific">Cristinia sonorae</name>
    <dbReference type="NCBI Taxonomy" id="1940300"/>
    <lineage>
        <taxon>Eukaryota</taxon>
        <taxon>Fungi</taxon>
        <taxon>Dikarya</taxon>
        <taxon>Basidiomycota</taxon>
        <taxon>Agaricomycotina</taxon>
        <taxon>Agaricomycetes</taxon>
        <taxon>Agaricomycetidae</taxon>
        <taxon>Agaricales</taxon>
        <taxon>Pleurotineae</taxon>
        <taxon>Stephanosporaceae</taxon>
        <taxon>Cristinia</taxon>
    </lineage>
</organism>
<name>A0A8K0UY73_9AGAR</name>
<proteinExistence type="predicted"/>
<accession>A0A8K0UY73</accession>
<dbReference type="AlphaFoldDB" id="A0A8K0UY73"/>
<reference evidence="1" key="1">
    <citation type="journal article" date="2021" name="New Phytol.">
        <title>Evolutionary innovations through gain and loss of genes in the ectomycorrhizal Boletales.</title>
        <authorList>
            <person name="Wu G."/>
            <person name="Miyauchi S."/>
            <person name="Morin E."/>
            <person name="Kuo A."/>
            <person name="Drula E."/>
            <person name="Varga T."/>
            <person name="Kohler A."/>
            <person name="Feng B."/>
            <person name="Cao Y."/>
            <person name="Lipzen A."/>
            <person name="Daum C."/>
            <person name="Hundley H."/>
            <person name="Pangilinan J."/>
            <person name="Johnson J."/>
            <person name="Barry K."/>
            <person name="LaButti K."/>
            <person name="Ng V."/>
            <person name="Ahrendt S."/>
            <person name="Min B."/>
            <person name="Choi I.G."/>
            <person name="Park H."/>
            <person name="Plett J.M."/>
            <person name="Magnuson J."/>
            <person name="Spatafora J.W."/>
            <person name="Nagy L.G."/>
            <person name="Henrissat B."/>
            <person name="Grigoriev I.V."/>
            <person name="Yang Z.L."/>
            <person name="Xu J."/>
            <person name="Martin F.M."/>
        </authorList>
    </citation>
    <scope>NUCLEOTIDE SEQUENCE</scope>
    <source>
        <strain evidence="1">KKN 215</strain>
    </source>
</reference>
<sequence length="224" mass="24463">MPSKAVTHSIAASYTQVAHSPINITKGHPVDLAPNSLYITTQPSDNTEFSWALVVTDETGNATRYSWSNRRPGAPCPSPNHLVVAPAGHKIDGEVILPAQVVNIQPLDPPSSVTNGRVNFAYFRVGGYFAAFCIDLDGTPCFEAVCHSVFSMSFVSARLNREAGFTSQVWVMGVLNQLESIGCVIRGEGKLVMDLENEVLEKSRTLEKGYDEDLKEYETEVVDL</sequence>
<keyword evidence="2" id="KW-1185">Reference proteome</keyword>